<comment type="caution">
    <text evidence="2">The sequence shown here is derived from an EMBL/GenBank/DDBJ whole genome shotgun (WGS) entry which is preliminary data.</text>
</comment>
<feature type="region of interest" description="Disordered" evidence="1">
    <location>
        <begin position="1125"/>
        <end position="1145"/>
    </location>
</feature>
<dbReference type="EMBL" id="JAHDYR010000053">
    <property type="protein sequence ID" value="KAG9391604.1"/>
    <property type="molecule type" value="Genomic_DNA"/>
</dbReference>
<proteinExistence type="predicted"/>
<organism evidence="2 3">
    <name type="scientific">Carpediemonas membranifera</name>
    <dbReference type="NCBI Taxonomy" id="201153"/>
    <lineage>
        <taxon>Eukaryota</taxon>
        <taxon>Metamonada</taxon>
        <taxon>Carpediemonas-like organisms</taxon>
        <taxon>Carpediemonas</taxon>
    </lineage>
</organism>
<keyword evidence="3" id="KW-1185">Reference proteome</keyword>
<name>A0A8J6B2M8_9EUKA</name>
<accession>A0A8J6B2M8</accession>
<gene>
    <name evidence="2" type="ORF">J8273_6369</name>
</gene>
<evidence type="ECO:0000313" key="3">
    <source>
        <dbReference type="Proteomes" id="UP000717585"/>
    </source>
</evidence>
<dbReference type="AlphaFoldDB" id="A0A8J6B2M8"/>
<evidence type="ECO:0000256" key="1">
    <source>
        <dbReference type="SAM" id="MobiDB-lite"/>
    </source>
</evidence>
<evidence type="ECO:0000313" key="2">
    <source>
        <dbReference type="EMBL" id="KAG9391604.1"/>
    </source>
</evidence>
<feature type="compositionally biased region" description="Basic and acidic residues" evidence="1">
    <location>
        <begin position="1125"/>
        <end position="1137"/>
    </location>
</feature>
<protein>
    <submittedName>
        <fullName evidence="2">Fanconi Anemia group J protein, FANCJ</fullName>
    </submittedName>
</protein>
<reference evidence="2" key="1">
    <citation type="submission" date="2021-05" db="EMBL/GenBank/DDBJ databases">
        <title>A free-living protist that lacks canonical eukaryotic 1 DNA replication and segregation systems.</title>
        <authorList>
            <person name="Salas-Leiva D.E."/>
            <person name="Tromer E.C."/>
            <person name="Curtis B.A."/>
            <person name="Jerlstrom-Hultqvist J."/>
            <person name="Kolisko M."/>
            <person name="Yi Z."/>
            <person name="Salas-Leiva J.S."/>
            <person name="Gallot-Lavallee L."/>
            <person name="Kops G.J.P.L."/>
            <person name="Archibald J.M."/>
            <person name="Simpson A.G.B."/>
            <person name="Roger A.J."/>
        </authorList>
    </citation>
    <scope>NUCLEOTIDE SEQUENCE</scope>
    <source>
        <strain evidence="2">BICM</strain>
    </source>
</reference>
<dbReference type="Proteomes" id="UP000717585">
    <property type="component" value="Unassembled WGS sequence"/>
</dbReference>
<sequence>MRSLIKATSGQGRADIPSLLASPHIYLTEGENASSTMADHSVRHFAQGWAQKRLPNGKARDAVGKIRPCILVIDEAHNLFTCNTRQAGILHSVLDSLKPAAVVMASASGDEDMVKEFIDSVNKVVCPGKDVENAASPALVFHKTIHGAPFTIGMREFRDTSGFQATQNPSEREAQYWFSFTNDALGKNVRIGNEDCCKNCADVVIKYLNQLRDSLTCLGHKKNYAGKTPGVIVFVPKDARDEVFRQCEQGLFEEDSTRHYHLLNLNDQTNRKVLEEWAIAGETGTTLVMIHHYNGSYSEGADLPPGMLGLALVFGQYYVGGSTKKAGPQKLGHIASQQAAGRVVRGPYDHGVVVYVDKAYEKLTPLNTERWADEDQRDFDSTIAAIRGVIAQPHPPSGLKASVLRPACQHTNELVCSSGGSSIFVSEPGVSVMDLCSSVTNMTIQAGRLDGGTDNLTGADSFVTLQTFEILARQYPKETRRLRRLIGNLSTRVIVSQILSLFYDQTYRGLRVDVPMLRRAIGGDHDIPLFAQFECDKARAAIKKLQEWASSESEDYGFAADCKSVLRLILTHHDDLGEVNGRADYIVDWMKAHNNPADHADSHPALKEVAELFLDLDSLSASAVRDRLLEKIRERGSIVMFKEVVHRATTAALAQFTHSVLQSLSVKLFVTMRASPTVDALFHAESGPATQLLPLSIQDRLRDCHIPHLIREMSDKMIRVKAVLAMPTCSTGVWPAEWKNEECEKVLVALNARKDHSCSSLAEVFFRSSFSFGTRPDEEGTPLDEPLPDTRVVYAAILDRCICKSKHQGVALLRSLLRTGKLDKGEYEKELKHLRENNKLLEAPAFRNTKHGRLTLIVDPSTKSDEAQADEVHTAALRFISVIERAISAGKDVVLHVTAHGRSCHLDSMGAIRVVPNTISVVVGCTSDQALYLNLNFLLHSINEARKAILKEGKKPGRLLILSGQCRIAVSSIPVNEDGDAKDEKTLLINHLPDLPGIDAFFAQQPPFKNRVHDGDSKASAVFSTRLPDDLSWLADVSCDQFTQVCINMALKAIGSVRQRSFDGLKDRDTLIAECRWATEKLQAERGRADIVSMDPVLYSEDRIPSGEPPREYVERILASIVKKAKEGTDDLHGREQDEPEQINE</sequence>